<dbReference type="AlphaFoldDB" id="A0A4W5N9K3"/>
<accession>A0A4W5N9K3</accession>
<sequence length="90" mass="10413">MLQHVISHHSFFPRTVSCGWVTGDDKAIRSSYRLLGVVYLLQLALTVALQLNILRQRQRAQQEWRQHRNLPSRSQSVEEPNSPCSSRCIL</sequence>
<evidence type="ECO:0000313" key="4">
    <source>
        <dbReference type="Proteomes" id="UP000314982"/>
    </source>
</evidence>
<keyword evidence="2" id="KW-1133">Transmembrane helix</keyword>
<feature type="region of interest" description="Disordered" evidence="1">
    <location>
        <begin position="64"/>
        <end position="90"/>
    </location>
</feature>
<proteinExistence type="predicted"/>
<keyword evidence="2" id="KW-0472">Membrane</keyword>
<dbReference type="STRING" id="62062.ENSHHUP00000047472"/>
<keyword evidence="4" id="KW-1185">Reference proteome</keyword>
<feature type="transmembrane region" description="Helical" evidence="2">
    <location>
        <begin position="34"/>
        <end position="54"/>
    </location>
</feature>
<reference evidence="3" key="3">
    <citation type="submission" date="2025-09" db="UniProtKB">
        <authorList>
            <consortium name="Ensembl"/>
        </authorList>
    </citation>
    <scope>IDENTIFICATION</scope>
</reference>
<dbReference type="GeneTree" id="ENSGT00990000211000"/>
<feature type="compositionally biased region" description="Polar residues" evidence="1">
    <location>
        <begin position="69"/>
        <end position="90"/>
    </location>
</feature>
<evidence type="ECO:0000256" key="1">
    <source>
        <dbReference type="SAM" id="MobiDB-lite"/>
    </source>
</evidence>
<reference evidence="4" key="1">
    <citation type="submission" date="2018-06" db="EMBL/GenBank/DDBJ databases">
        <title>Genome assembly of Danube salmon.</title>
        <authorList>
            <person name="Macqueen D.J."/>
            <person name="Gundappa M.K."/>
        </authorList>
    </citation>
    <scope>NUCLEOTIDE SEQUENCE [LARGE SCALE GENOMIC DNA]</scope>
</reference>
<dbReference type="Ensembl" id="ENSHHUT00000049212.1">
    <property type="protein sequence ID" value="ENSHHUP00000047472.1"/>
    <property type="gene ID" value="ENSHHUG00000028839.1"/>
</dbReference>
<evidence type="ECO:0000313" key="3">
    <source>
        <dbReference type="Ensembl" id="ENSHHUP00000047472.1"/>
    </source>
</evidence>
<evidence type="ECO:0000256" key="2">
    <source>
        <dbReference type="SAM" id="Phobius"/>
    </source>
</evidence>
<organism evidence="3 4">
    <name type="scientific">Hucho hucho</name>
    <name type="common">huchen</name>
    <dbReference type="NCBI Taxonomy" id="62062"/>
    <lineage>
        <taxon>Eukaryota</taxon>
        <taxon>Metazoa</taxon>
        <taxon>Chordata</taxon>
        <taxon>Craniata</taxon>
        <taxon>Vertebrata</taxon>
        <taxon>Euteleostomi</taxon>
        <taxon>Actinopterygii</taxon>
        <taxon>Neopterygii</taxon>
        <taxon>Teleostei</taxon>
        <taxon>Protacanthopterygii</taxon>
        <taxon>Salmoniformes</taxon>
        <taxon>Salmonidae</taxon>
        <taxon>Salmoninae</taxon>
        <taxon>Hucho</taxon>
    </lineage>
</organism>
<protein>
    <submittedName>
        <fullName evidence="3">Uncharacterized protein</fullName>
    </submittedName>
</protein>
<reference evidence="3" key="2">
    <citation type="submission" date="2025-08" db="UniProtKB">
        <authorList>
            <consortium name="Ensembl"/>
        </authorList>
    </citation>
    <scope>IDENTIFICATION</scope>
</reference>
<dbReference type="Proteomes" id="UP000314982">
    <property type="component" value="Unassembled WGS sequence"/>
</dbReference>
<keyword evidence="2" id="KW-0812">Transmembrane</keyword>
<name>A0A4W5N9K3_9TELE</name>